<dbReference type="PANTHER" id="PTHR43133:SF51">
    <property type="entry name" value="RNA POLYMERASE SIGMA FACTOR"/>
    <property type="match status" value="1"/>
</dbReference>
<name>A0A845QPX3_9FIRM</name>
<dbReference type="Gene3D" id="1.10.1740.10">
    <property type="match status" value="1"/>
</dbReference>
<protein>
    <submittedName>
        <fullName evidence="6">Sigma-70 family RNA polymerase sigma factor</fullName>
    </submittedName>
</protein>
<evidence type="ECO:0000256" key="3">
    <source>
        <dbReference type="ARBA" id="ARBA00023082"/>
    </source>
</evidence>
<dbReference type="PANTHER" id="PTHR43133">
    <property type="entry name" value="RNA POLYMERASE ECF-TYPE SIGMA FACTO"/>
    <property type="match status" value="1"/>
</dbReference>
<evidence type="ECO:0000256" key="4">
    <source>
        <dbReference type="ARBA" id="ARBA00023163"/>
    </source>
</evidence>
<dbReference type="Proteomes" id="UP000446866">
    <property type="component" value="Unassembled WGS sequence"/>
</dbReference>
<sequence length="161" mass="18720">MLDMDAAYKDYANYVFKFLMTLCMEEHTAEELTQETFYQAVRTANKYDGSCKISTWLCQIAKHLWYQELARRQRKSAVPLADLNGEALVSDALTLEQAFSVKDEKMALFRKVHLLSDIEKEVVLLRLTGAFSFKEIGDIVEKTENWARVTFYRAKQKISKE</sequence>
<evidence type="ECO:0000256" key="2">
    <source>
        <dbReference type="ARBA" id="ARBA00023015"/>
    </source>
</evidence>
<dbReference type="Pfam" id="PF04542">
    <property type="entry name" value="Sigma70_r2"/>
    <property type="match status" value="1"/>
</dbReference>
<dbReference type="GO" id="GO:0006352">
    <property type="term" value="P:DNA-templated transcription initiation"/>
    <property type="evidence" value="ECO:0007669"/>
    <property type="project" value="InterPro"/>
</dbReference>
<dbReference type="AlphaFoldDB" id="A0A845QPX3"/>
<dbReference type="InterPro" id="IPR013324">
    <property type="entry name" value="RNA_pol_sigma_r3/r4-like"/>
</dbReference>
<dbReference type="NCBIfam" id="TIGR02937">
    <property type="entry name" value="sigma70-ECF"/>
    <property type="match status" value="1"/>
</dbReference>
<dbReference type="InterPro" id="IPR036388">
    <property type="entry name" value="WH-like_DNA-bd_sf"/>
</dbReference>
<dbReference type="GO" id="GO:0016987">
    <property type="term" value="F:sigma factor activity"/>
    <property type="evidence" value="ECO:0007669"/>
    <property type="project" value="UniProtKB-KW"/>
</dbReference>
<dbReference type="InterPro" id="IPR014284">
    <property type="entry name" value="RNA_pol_sigma-70_dom"/>
</dbReference>
<comment type="similarity">
    <text evidence="1">Belongs to the sigma-70 factor family. ECF subfamily.</text>
</comment>
<dbReference type="Gene3D" id="1.10.10.10">
    <property type="entry name" value="Winged helix-like DNA-binding domain superfamily/Winged helix DNA-binding domain"/>
    <property type="match status" value="1"/>
</dbReference>
<evidence type="ECO:0000313" key="6">
    <source>
        <dbReference type="EMBL" id="NBH62753.1"/>
    </source>
</evidence>
<dbReference type="InterPro" id="IPR013325">
    <property type="entry name" value="RNA_pol_sigma_r2"/>
</dbReference>
<dbReference type="SUPFAM" id="SSF88659">
    <property type="entry name" value="Sigma3 and sigma4 domains of RNA polymerase sigma factors"/>
    <property type="match status" value="1"/>
</dbReference>
<keyword evidence="4" id="KW-0804">Transcription</keyword>
<evidence type="ECO:0000256" key="1">
    <source>
        <dbReference type="ARBA" id="ARBA00010641"/>
    </source>
</evidence>
<dbReference type="SUPFAM" id="SSF88946">
    <property type="entry name" value="Sigma2 domain of RNA polymerase sigma factors"/>
    <property type="match status" value="1"/>
</dbReference>
<accession>A0A845QPX3</accession>
<dbReference type="RefSeq" id="WP_160203039.1">
    <property type="nucleotide sequence ID" value="NZ_QXWK01000035.1"/>
</dbReference>
<gene>
    <name evidence="6" type="ORF">D0435_13955</name>
</gene>
<organism evidence="6 7">
    <name type="scientific">Anaerotruncus colihominis</name>
    <dbReference type="NCBI Taxonomy" id="169435"/>
    <lineage>
        <taxon>Bacteria</taxon>
        <taxon>Bacillati</taxon>
        <taxon>Bacillota</taxon>
        <taxon>Clostridia</taxon>
        <taxon>Eubacteriales</taxon>
        <taxon>Oscillospiraceae</taxon>
        <taxon>Anaerotruncus</taxon>
    </lineage>
</organism>
<reference evidence="6 7" key="1">
    <citation type="submission" date="2018-08" db="EMBL/GenBank/DDBJ databases">
        <title>Murine metabolic-syndrome-specific gut microbial biobank.</title>
        <authorList>
            <person name="Liu C."/>
        </authorList>
    </citation>
    <scope>NUCLEOTIDE SEQUENCE [LARGE SCALE GENOMIC DNA]</scope>
    <source>
        <strain evidence="6 7">28</strain>
    </source>
</reference>
<keyword evidence="3" id="KW-0731">Sigma factor</keyword>
<comment type="caution">
    <text evidence="6">The sequence shown here is derived from an EMBL/GenBank/DDBJ whole genome shotgun (WGS) entry which is preliminary data.</text>
</comment>
<dbReference type="InterPro" id="IPR039425">
    <property type="entry name" value="RNA_pol_sigma-70-like"/>
</dbReference>
<evidence type="ECO:0000259" key="5">
    <source>
        <dbReference type="Pfam" id="PF04542"/>
    </source>
</evidence>
<dbReference type="InterPro" id="IPR007627">
    <property type="entry name" value="RNA_pol_sigma70_r2"/>
</dbReference>
<feature type="domain" description="RNA polymerase sigma-70 region 2" evidence="5">
    <location>
        <begin position="8"/>
        <end position="74"/>
    </location>
</feature>
<dbReference type="EMBL" id="QXWK01000035">
    <property type="protein sequence ID" value="NBH62753.1"/>
    <property type="molecule type" value="Genomic_DNA"/>
</dbReference>
<proteinExistence type="inferred from homology"/>
<keyword evidence="2" id="KW-0805">Transcription regulation</keyword>
<evidence type="ECO:0000313" key="7">
    <source>
        <dbReference type="Proteomes" id="UP000446866"/>
    </source>
</evidence>
<keyword evidence="7" id="KW-1185">Reference proteome</keyword>